<organism evidence="1 2">
    <name type="scientific">Flavobacterium nakdongensis</name>
    <dbReference type="NCBI Taxonomy" id="3073563"/>
    <lineage>
        <taxon>Bacteria</taxon>
        <taxon>Pseudomonadati</taxon>
        <taxon>Bacteroidota</taxon>
        <taxon>Flavobacteriia</taxon>
        <taxon>Flavobacteriales</taxon>
        <taxon>Flavobacteriaceae</taxon>
        <taxon>Flavobacterium</taxon>
    </lineage>
</organism>
<evidence type="ECO:0000313" key="1">
    <source>
        <dbReference type="EMBL" id="WMW78508.1"/>
    </source>
</evidence>
<keyword evidence="2" id="KW-1185">Reference proteome</keyword>
<protein>
    <recommendedName>
        <fullName evidence="3">Phenylalanyl-tRNA synthetase subunit alpha</fullName>
    </recommendedName>
</protein>
<dbReference type="Proteomes" id="UP001180481">
    <property type="component" value="Chromosome"/>
</dbReference>
<sequence length="135" mass="15952">MQKDIEIPKVENVYVAAIKEWNDDFMEQTWYAYLINDSEHKLEMAIVVSRAYGLLNGEQRKTGTFRHVFKEVEPFSYVKIELLENNVLQLNNEFAVTYFIDNMLYDKTYTFRTNTINEHAFVEVPCINKKGVIVK</sequence>
<dbReference type="EMBL" id="CP133721">
    <property type="protein sequence ID" value="WMW78508.1"/>
    <property type="molecule type" value="Genomic_DNA"/>
</dbReference>
<accession>A0ABY9RCE0</accession>
<evidence type="ECO:0000313" key="2">
    <source>
        <dbReference type="Proteomes" id="UP001180481"/>
    </source>
</evidence>
<name>A0ABY9RCE0_9FLAO</name>
<evidence type="ECO:0008006" key="3">
    <source>
        <dbReference type="Google" id="ProtNLM"/>
    </source>
</evidence>
<gene>
    <name evidence="1" type="ORF">RF683_03410</name>
</gene>
<dbReference type="RefSeq" id="WP_309532812.1">
    <property type="nucleotide sequence ID" value="NZ_CP133721.1"/>
</dbReference>
<reference evidence="1" key="1">
    <citation type="submission" date="2023-09" db="EMBL/GenBank/DDBJ databases">
        <title>Flavobacterium sp. 20NA77.7 isolated from freshwater.</title>
        <authorList>
            <person name="Le V."/>
            <person name="Ko S.-R."/>
            <person name="Ahn C.-Y."/>
            <person name="Oh H.-M."/>
        </authorList>
    </citation>
    <scope>NUCLEOTIDE SEQUENCE</scope>
    <source>
        <strain evidence="1">20NA77.7</strain>
    </source>
</reference>
<proteinExistence type="predicted"/>